<dbReference type="EMBL" id="JABEZY010000005">
    <property type="protein sequence ID" value="MBA0737971.1"/>
    <property type="molecule type" value="Genomic_DNA"/>
</dbReference>
<evidence type="ECO:0000256" key="2">
    <source>
        <dbReference type="SAM" id="MobiDB-lite"/>
    </source>
</evidence>
<proteinExistence type="predicted"/>
<accession>A0A7J9BP46</accession>
<feature type="domain" description="RRM" evidence="3">
    <location>
        <begin position="11"/>
        <end position="73"/>
    </location>
</feature>
<dbReference type="InterPro" id="IPR035979">
    <property type="entry name" value="RBD_domain_sf"/>
</dbReference>
<dbReference type="AlphaFoldDB" id="A0A7J9BP46"/>
<dbReference type="CDD" id="cd00590">
    <property type="entry name" value="RRM_SF"/>
    <property type="match status" value="1"/>
</dbReference>
<dbReference type="InterPro" id="IPR000504">
    <property type="entry name" value="RRM_dom"/>
</dbReference>
<dbReference type="Pfam" id="PF00076">
    <property type="entry name" value="RRM_1"/>
    <property type="match status" value="1"/>
</dbReference>
<evidence type="ECO:0000256" key="1">
    <source>
        <dbReference type="PROSITE-ProRule" id="PRU00176"/>
    </source>
</evidence>
<evidence type="ECO:0000259" key="3">
    <source>
        <dbReference type="PROSITE" id="PS50102"/>
    </source>
</evidence>
<protein>
    <recommendedName>
        <fullName evidence="3">RRM domain-containing protein</fullName>
    </recommendedName>
</protein>
<comment type="caution">
    <text evidence="4">The sequence shown here is derived from an EMBL/GenBank/DDBJ whole genome shotgun (WGS) entry which is preliminary data.</text>
</comment>
<dbReference type="Gene3D" id="3.30.70.330">
    <property type="match status" value="1"/>
</dbReference>
<dbReference type="GO" id="GO:0003723">
    <property type="term" value="F:RNA binding"/>
    <property type="evidence" value="ECO:0007669"/>
    <property type="project" value="UniProtKB-UniRule"/>
</dbReference>
<feature type="compositionally biased region" description="Basic and acidic residues" evidence="2">
    <location>
        <begin position="238"/>
        <end position="256"/>
    </location>
</feature>
<feature type="region of interest" description="Disordered" evidence="2">
    <location>
        <begin position="238"/>
        <end position="309"/>
    </location>
</feature>
<keyword evidence="1" id="KW-0694">RNA-binding</keyword>
<dbReference type="OrthoDB" id="999103at2759"/>
<dbReference type="InterPro" id="IPR012677">
    <property type="entry name" value="Nucleotide-bd_a/b_plait_sf"/>
</dbReference>
<dbReference type="PROSITE" id="PS50102">
    <property type="entry name" value="RRM"/>
    <property type="match status" value="1"/>
</dbReference>
<feature type="compositionally biased region" description="Basic and acidic residues" evidence="2">
    <location>
        <begin position="267"/>
        <end position="280"/>
    </location>
</feature>
<keyword evidence="5" id="KW-1185">Reference proteome</keyword>
<gene>
    <name evidence="4" type="ORF">Gogos_011388</name>
</gene>
<organism evidence="4 5">
    <name type="scientific">Gossypium gossypioides</name>
    <name type="common">Mexican cotton</name>
    <name type="synonym">Selera gossypioides</name>
    <dbReference type="NCBI Taxonomy" id="34282"/>
    <lineage>
        <taxon>Eukaryota</taxon>
        <taxon>Viridiplantae</taxon>
        <taxon>Streptophyta</taxon>
        <taxon>Embryophyta</taxon>
        <taxon>Tracheophyta</taxon>
        <taxon>Spermatophyta</taxon>
        <taxon>Magnoliopsida</taxon>
        <taxon>eudicotyledons</taxon>
        <taxon>Gunneridae</taxon>
        <taxon>Pentapetalae</taxon>
        <taxon>rosids</taxon>
        <taxon>malvids</taxon>
        <taxon>Malvales</taxon>
        <taxon>Malvaceae</taxon>
        <taxon>Malvoideae</taxon>
        <taxon>Gossypium</taxon>
    </lineage>
</organism>
<dbReference type="Proteomes" id="UP000593579">
    <property type="component" value="Unassembled WGS sequence"/>
</dbReference>
<reference evidence="4 5" key="1">
    <citation type="journal article" date="2019" name="Genome Biol. Evol.">
        <title>Insights into the evolution of the New World diploid cottons (Gossypium, subgenus Houzingenia) based on genome sequencing.</title>
        <authorList>
            <person name="Grover C.E."/>
            <person name="Arick M.A. 2nd"/>
            <person name="Thrash A."/>
            <person name="Conover J.L."/>
            <person name="Sanders W.S."/>
            <person name="Peterson D.G."/>
            <person name="Frelichowski J.E."/>
            <person name="Scheffler J.A."/>
            <person name="Scheffler B.E."/>
            <person name="Wendel J.F."/>
        </authorList>
    </citation>
    <scope>NUCLEOTIDE SEQUENCE [LARGE SCALE GENOMIC DNA]</scope>
    <source>
        <strain evidence="4">5</strain>
        <tissue evidence="4">Leaf</tissue>
    </source>
</reference>
<dbReference type="SUPFAM" id="SSF54928">
    <property type="entry name" value="RNA-binding domain, RBD"/>
    <property type="match status" value="1"/>
</dbReference>
<feature type="compositionally biased region" description="Polar residues" evidence="2">
    <location>
        <begin position="300"/>
        <end position="309"/>
    </location>
</feature>
<dbReference type="PANTHER" id="PTHR34427:SF5">
    <property type="entry name" value="DUF4283 DOMAIN-CONTAINING PROTEIN"/>
    <property type="match status" value="1"/>
</dbReference>
<name>A0A7J9BP46_GOSGO</name>
<sequence length="309" mass="35773">MGDRKVKDNPRTVFVYNIPDSMHWKGLWVLFQFHGNVLDAFILAKRSMKGKRFGFVRFTKPVDAQREISRLDGGMEYQEEEREESNVNVLNGRLKSVEVERIGMNKIKVVEGHGRYFLIEVPDDELLEILKQKDWAYVKEFFINIEPWSEKFKATERAAWIEVLGVPLHCWKYQTFKRVAGLWGEIIAIGDNLTMVNNFENMDILILIKQAYKLEEVRMLEVGNDIFPIRIKERSLVEETKEKQKKSGEQMVREEDASSEVGSTNKSKMELSPEGRRNDGDEGFIVPCLENEGNKKGEQGLSTEAFNGE</sequence>
<dbReference type="PANTHER" id="PTHR34427">
    <property type="entry name" value="DUF4283 DOMAIN PROTEIN"/>
    <property type="match status" value="1"/>
</dbReference>
<dbReference type="SMART" id="SM00360">
    <property type="entry name" value="RRM"/>
    <property type="match status" value="1"/>
</dbReference>
<evidence type="ECO:0000313" key="5">
    <source>
        <dbReference type="Proteomes" id="UP000593579"/>
    </source>
</evidence>
<evidence type="ECO:0000313" key="4">
    <source>
        <dbReference type="EMBL" id="MBA0737971.1"/>
    </source>
</evidence>